<name>A0A7D9JMF1_PARCT</name>
<dbReference type="Gene3D" id="1.25.40.420">
    <property type="match status" value="1"/>
</dbReference>
<reference evidence="1" key="1">
    <citation type="submission" date="2020-04" db="EMBL/GenBank/DDBJ databases">
        <authorList>
            <person name="Alioto T."/>
            <person name="Alioto T."/>
            <person name="Gomez Garrido J."/>
        </authorList>
    </citation>
    <scope>NUCLEOTIDE SEQUENCE</scope>
    <source>
        <strain evidence="1">A484AB</strain>
    </source>
</reference>
<gene>
    <name evidence="1" type="ORF">PACLA_8A087413</name>
</gene>
<dbReference type="OrthoDB" id="5982674at2759"/>
<dbReference type="InterPro" id="IPR011333">
    <property type="entry name" value="SKP1/BTB/POZ_sf"/>
</dbReference>
<dbReference type="InterPro" id="IPR045890">
    <property type="entry name" value="POB1-like"/>
</dbReference>
<dbReference type="Pfam" id="PF07707">
    <property type="entry name" value="BACK"/>
    <property type="match status" value="1"/>
</dbReference>
<organism evidence="1 2">
    <name type="scientific">Paramuricea clavata</name>
    <name type="common">Red gorgonian</name>
    <name type="synonym">Violescent sea-whip</name>
    <dbReference type="NCBI Taxonomy" id="317549"/>
    <lineage>
        <taxon>Eukaryota</taxon>
        <taxon>Metazoa</taxon>
        <taxon>Cnidaria</taxon>
        <taxon>Anthozoa</taxon>
        <taxon>Octocorallia</taxon>
        <taxon>Malacalcyonacea</taxon>
        <taxon>Plexauridae</taxon>
        <taxon>Paramuricea</taxon>
    </lineage>
</organism>
<dbReference type="Gene3D" id="3.30.710.10">
    <property type="entry name" value="Potassium Channel Kv1.1, Chain A"/>
    <property type="match status" value="1"/>
</dbReference>
<evidence type="ECO:0000313" key="1">
    <source>
        <dbReference type="EMBL" id="CAB4032329.1"/>
    </source>
</evidence>
<keyword evidence="2" id="KW-1185">Reference proteome</keyword>
<dbReference type="Proteomes" id="UP001152795">
    <property type="component" value="Unassembled WGS sequence"/>
</dbReference>
<dbReference type="EMBL" id="CACRXK020018318">
    <property type="protein sequence ID" value="CAB4032329.1"/>
    <property type="molecule type" value="Genomic_DNA"/>
</dbReference>
<accession>A0A7D9JMF1</accession>
<dbReference type="InterPro" id="IPR011705">
    <property type="entry name" value="BACK"/>
</dbReference>
<protein>
    <submittedName>
        <fullName evidence="1">Uncharacterized protein</fullName>
    </submittedName>
</protein>
<comment type="caution">
    <text evidence="1">The sequence shown here is derived from an EMBL/GenBank/DDBJ whole genome shotgun (WGS) entry which is preliminary data.</text>
</comment>
<dbReference type="SMART" id="SM00875">
    <property type="entry name" value="BACK"/>
    <property type="match status" value="1"/>
</dbReference>
<proteinExistence type="predicted"/>
<sequence length="359" mass="41305">MFSSGMKETHLKEVVMKIHKSEYQAHLTLIEAIYKLDVLNDKECSLVVDVLTLADKYDVNLVFKKCKYVLIETSISMEECEYILKVVSDIQGCTDVLDAMETFLVKEFSPLDKTWLSQKFYTLSKPSLKILLGSDKLVVESENTVFVALMKWIDWNQLETIDDGRCMLSLVRFELMTVDFMYDIVRHHTTAKKLDGFNEFLQNGLAYRAFSLSRLQELEIKPVKRCTYINNSNDPTFSWVIGQDEQRGLIERGHTVSGPFWLKGYMMDLQLSYEETPPDQSYELFLFVENMKEKPARGHVEISWRAKSDLFAGKKVSCSKDIYTCSSEGSGTSEIKCNIAPSLEPNNLSQMIDVWVDLK</sequence>
<dbReference type="PANTHER" id="PTHR46336">
    <property type="entry name" value="OS02G0260700 PROTEIN"/>
    <property type="match status" value="1"/>
</dbReference>
<evidence type="ECO:0000313" key="2">
    <source>
        <dbReference type="Proteomes" id="UP001152795"/>
    </source>
</evidence>
<dbReference type="AlphaFoldDB" id="A0A7D9JMF1"/>
<dbReference type="PANTHER" id="PTHR46336:SF3">
    <property type="entry name" value="BTB_POZ DOMAIN-CONTAINING PROTEIN POB1"/>
    <property type="match status" value="1"/>
</dbReference>